<accession>A0AAD1RAY8</accession>
<evidence type="ECO:0000313" key="3">
    <source>
        <dbReference type="EMBL" id="CAH2246852.1"/>
    </source>
</evidence>
<evidence type="ECO:0000259" key="2">
    <source>
        <dbReference type="Pfam" id="PF15067"/>
    </source>
</evidence>
<sequence>MDENTTVLPLTVHLLASSEQSSILQQAVDKFLCRICPDVRLFLVSERMAPNNQNESHRKRLAFPGISVTMFLREDRGEERISLLHGFFQLPPWNQVNTELKHVRSCPISQSTCDYYCLDVDMPVWGIRQVHYGMEIVRLTLYCNFDNYEDAVKLYELILQMEAITQKPGFCFFALYGTKYASIQLSLKQLPPGISVQVKEACALQFVVEAIGQLVPLLPYPCMPISDTRWQTQDYDGNKILLLSSLSYMCTKQLEVAARRAPSVIVTSLPPPMLAPEWSRMRMRSQSRRQKRQTGLISPCTLGQFALQVTENTKVTEGQYNCMKGQVVASCTSHLSEFKTPNKRLESERHTDKAKLETRFTQSKSLEHIENSCGCSKKNYPKKSLYMRETETNVDTGYTVVKRRGHQSLVPGFSRSFTKLTISEDCHINTLVRTDCQKIVSQKVEAVCPEVLTGKICLDKGKSFFNLEKSQELHSNSKEQQEEFFI</sequence>
<dbReference type="EMBL" id="OW240913">
    <property type="protein sequence ID" value="CAH2246852.1"/>
    <property type="molecule type" value="Genomic_DNA"/>
</dbReference>
<gene>
    <name evidence="3" type="ORF">PECUL_23A025567</name>
</gene>
<protein>
    <recommendedName>
        <fullName evidence="2">FAM124 domain-containing protein</fullName>
    </recommendedName>
</protein>
<dbReference type="InterPro" id="IPR046365">
    <property type="entry name" value="FAM124_dom"/>
</dbReference>
<organism evidence="3 4">
    <name type="scientific">Pelobates cultripes</name>
    <name type="common">Western spadefoot toad</name>
    <dbReference type="NCBI Taxonomy" id="61616"/>
    <lineage>
        <taxon>Eukaryota</taxon>
        <taxon>Metazoa</taxon>
        <taxon>Chordata</taxon>
        <taxon>Craniata</taxon>
        <taxon>Vertebrata</taxon>
        <taxon>Euteleostomi</taxon>
        <taxon>Amphibia</taxon>
        <taxon>Batrachia</taxon>
        <taxon>Anura</taxon>
        <taxon>Pelobatoidea</taxon>
        <taxon>Pelobatidae</taxon>
        <taxon>Pelobates</taxon>
    </lineage>
</organism>
<dbReference type="InterPro" id="IPR029380">
    <property type="entry name" value="FAM124"/>
</dbReference>
<name>A0AAD1RAY8_PELCU</name>
<reference evidence="3" key="1">
    <citation type="submission" date="2022-03" db="EMBL/GenBank/DDBJ databases">
        <authorList>
            <person name="Alioto T."/>
            <person name="Alioto T."/>
            <person name="Gomez Garrido J."/>
        </authorList>
    </citation>
    <scope>NUCLEOTIDE SEQUENCE</scope>
</reference>
<evidence type="ECO:0000256" key="1">
    <source>
        <dbReference type="ARBA" id="ARBA00006440"/>
    </source>
</evidence>
<dbReference type="Pfam" id="PF15067">
    <property type="entry name" value="FAM124"/>
    <property type="match status" value="1"/>
</dbReference>
<dbReference type="GO" id="GO:0005654">
    <property type="term" value="C:nucleoplasm"/>
    <property type="evidence" value="ECO:0007669"/>
    <property type="project" value="TreeGrafter"/>
</dbReference>
<dbReference type="PANTHER" id="PTHR14715">
    <property type="entry name" value="FAM124 DOMAIN-CONTAINING PROTEIN-RELATED"/>
    <property type="match status" value="1"/>
</dbReference>
<dbReference type="Proteomes" id="UP001295444">
    <property type="component" value="Chromosome 02"/>
</dbReference>
<dbReference type="AlphaFoldDB" id="A0AAD1RAY8"/>
<proteinExistence type="inferred from homology"/>
<comment type="similarity">
    <text evidence="1">Belongs to the FAM124 family.</text>
</comment>
<evidence type="ECO:0000313" key="4">
    <source>
        <dbReference type="Proteomes" id="UP001295444"/>
    </source>
</evidence>
<dbReference type="PANTHER" id="PTHR14715:SF2">
    <property type="entry name" value="PROTEIN FAM124B"/>
    <property type="match status" value="1"/>
</dbReference>
<feature type="domain" description="FAM124" evidence="2">
    <location>
        <begin position="11"/>
        <end position="242"/>
    </location>
</feature>
<keyword evidence="4" id="KW-1185">Reference proteome</keyword>